<comment type="caution">
    <text evidence="2">The sequence shown here is derived from an EMBL/GenBank/DDBJ whole genome shotgun (WGS) entry which is preliminary data.</text>
</comment>
<evidence type="ECO:0000313" key="3">
    <source>
        <dbReference type="Proteomes" id="UP001159292"/>
    </source>
</evidence>
<accession>A0AB35L437</accession>
<sequence length="352" mass="40295">MKKWSPTERIGVAAAQLVCVQELEWIFREMSVSDVGIDAQIEQVTSGGATGKIIGVQIKTGASYLKETGKGLVYYGSEADLDYWAEYSLPVIMIFHNPEKKVTLWVNIDESSITRTLEAWHIVIPEDNTFDRRCKGELEQIFRAGSNHLPLRRSYRVAQVSSDEEDLLFHVGEIARNLMLDSWDRWIEGACCTHIVVLPEAFVEGLKEVRFNAMKLIVPPEFKRTECAIINLIERASDLIDEFRPRAEYIQIQKSYQGVHFYARYENPNYARDRAEHEAWSLECVGLVYELAKAANLFADLVREELDRGFLRRRGRFLVSDDFQHGCVAPQYLEGQKSRILQERGGTIVGAR</sequence>
<dbReference type="EMBL" id="JAOEET010000050">
    <property type="protein sequence ID" value="MDH0568855.1"/>
    <property type="molecule type" value="Genomic_DNA"/>
</dbReference>
<dbReference type="Pfam" id="PF14280">
    <property type="entry name" value="DUF4365"/>
    <property type="match status" value="1"/>
</dbReference>
<evidence type="ECO:0000313" key="2">
    <source>
        <dbReference type="EMBL" id="MDH0568855.1"/>
    </source>
</evidence>
<dbReference type="InterPro" id="IPR025375">
    <property type="entry name" value="DUF4365"/>
</dbReference>
<evidence type="ECO:0000259" key="1">
    <source>
        <dbReference type="Pfam" id="PF14280"/>
    </source>
</evidence>
<gene>
    <name evidence="2" type="ORF">N7671_16885</name>
</gene>
<feature type="domain" description="DUF4365" evidence="1">
    <location>
        <begin position="8"/>
        <end position="141"/>
    </location>
</feature>
<protein>
    <submittedName>
        <fullName evidence="2">DUF4365 domain-containing protein</fullName>
    </submittedName>
</protein>
<dbReference type="AlphaFoldDB" id="A0AB35L437"/>
<reference evidence="2" key="1">
    <citation type="submission" date="2022-09" db="EMBL/GenBank/DDBJ databases">
        <title>Intensive care unit water sources are persistently colonized with multi-drug resistant bacteria and are the site of extensive horizontal gene transfer of antibiotic resistance genes.</title>
        <authorList>
            <person name="Diorio-Toth L."/>
        </authorList>
    </citation>
    <scope>NUCLEOTIDE SEQUENCE</scope>
    <source>
        <strain evidence="2">GD04000</strain>
    </source>
</reference>
<dbReference type="RefSeq" id="WP_257598718.1">
    <property type="nucleotide sequence ID" value="NZ_JANKBU010000100.1"/>
</dbReference>
<proteinExistence type="predicted"/>
<name>A0AB35L437_ECTOL</name>
<organism evidence="2 3">
    <name type="scientific">Ectopseudomonas oleovorans</name>
    <name type="common">Pseudomonas oleovorans</name>
    <dbReference type="NCBI Taxonomy" id="301"/>
    <lineage>
        <taxon>Bacteria</taxon>
        <taxon>Pseudomonadati</taxon>
        <taxon>Pseudomonadota</taxon>
        <taxon>Gammaproteobacteria</taxon>
        <taxon>Pseudomonadales</taxon>
        <taxon>Pseudomonadaceae</taxon>
        <taxon>Ectopseudomonas</taxon>
    </lineage>
</organism>
<dbReference type="Proteomes" id="UP001159292">
    <property type="component" value="Unassembled WGS sequence"/>
</dbReference>